<dbReference type="Proteomes" id="UP000887116">
    <property type="component" value="Unassembled WGS sequence"/>
</dbReference>
<evidence type="ECO:0000313" key="1">
    <source>
        <dbReference type="EMBL" id="GFQ86113.1"/>
    </source>
</evidence>
<sequence>MEKFGYNKSQWRDGRRRSFRTARNPRGIGLIAITNHYEIRQEMLHLYNTGPSQSISERTLRRGLHGLEIFNRVSSKCSKLTTTQKIV</sequence>
<accession>A0A8X6GNC2</accession>
<proteinExistence type="predicted"/>
<dbReference type="OrthoDB" id="10600982at2759"/>
<comment type="caution">
    <text evidence="1">The sequence shown here is derived from an EMBL/GenBank/DDBJ whole genome shotgun (WGS) entry which is preliminary data.</text>
</comment>
<gene>
    <name evidence="1" type="ORF">TNCT_309901</name>
</gene>
<name>A0A8X6GNC2_TRICU</name>
<evidence type="ECO:0000313" key="2">
    <source>
        <dbReference type="Proteomes" id="UP000887116"/>
    </source>
</evidence>
<organism evidence="1 2">
    <name type="scientific">Trichonephila clavata</name>
    <name type="common">Joro spider</name>
    <name type="synonym">Nephila clavata</name>
    <dbReference type="NCBI Taxonomy" id="2740835"/>
    <lineage>
        <taxon>Eukaryota</taxon>
        <taxon>Metazoa</taxon>
        <taxon>Ecdysozoa</taxon>
        <taxon>Arthropoda</taxon>
        <taxon>Chelicerata</taxon>
        <taxon>Arachnida</taxon>
        <taxon>Araneae</taxon>
        <taxon>Araneomorphae</taxon>
        <taxon>Entelegynae</taxon>
        <taxon>Araneoidea</taxon>
        <taxon>Nephilidae</taxon>
        <taxon>Trichonephila</taxon>
    </lineage>
</organism>
<dbReference type="AlphaFoldDB" id="A0A8X6GNC2"/>
<reference evidence="1" key="1">
    <citation type="submission" date="2020-07" db="EMBL/GenBank/DDBJ databases">
        <title>Multicomponent nature underlies the extraordinary mechanical properties of spider dragline silk.</title>
        <authorList>
            <person name="Kono N."/>
            <person name="Nakamura H."/>
            <person name="Mori M."/>
            <person name="Yoshida Y."/>
            <person name="Ohtoshi R."/>
            <person name="Malay A.D."/>
            <person name="Moran D.A.P."/>
            <person name="Tomita M."/>
            <person name="Numata K."/>
            <person name="Arakawa K."/>
        </authorList>
    </citation>
    <scope>NUCLEOTIDE SEQUENCE</scope>
</reference>
<dbReference type="EMBL" id="BMAO01013076">
    <property type="protein sequence ID" value="GFQ86113.1"/>
    <property type="molecule type" value="Genomic_DNA"/>
</dbReference>
<keyword evidence="2" id="KW-1185">Reference proteome</keyword>
<protein>
    <submittedName>
        <fullName evidence="1">Uncharacterized protein</fullName>
    </submittedName>
</protein>